<evidence type="ECO:0000256" key="6">
    <source>
        <dbReference type="ARBA" id="ARBA00023315"/>
    </source>
</evidence>
<dbReference type="InterPro" id="IPR016181">
    <property type="entry name" value="Acyl_CoA_acyltransferase"/>
</dbReference>
<keyword evidence="4" id="KW-0808">Transferase</keyword>
<comment type="catalytic activity">
    <reaction evidence="12">
        <text>N-terminal L-methionyl-L-tryptophyl-[protein] + acetyl-CoA = N-terminal N(alpha)-acetyl-L-methionyl-L-tryptophyl-[protein] + CoA + H(+)</text>
        <dbReference type="Rhea" id="RHEA:50560"/>
        <dbReference type="Rhea" id="RHEA-COMP:12724"/>
        <dbReference type="Rhea" id="RHEA-COMP:12725"/>
        <dbReference type="ChEBI" id="CHEBI:15378"/>
        <dbReference type="ChEBI" id="CHEBI:57287"/>
        <dbReference type="ChEBI" id="CHEBI:57288"/>
        <dbReference type="ChEBI" id="CHEBI:133386"/>
        <dbReference type="ChEBI" id="CHEBI:133387"/>
        <dbReference type="EC" id="2.3.1.256"/>
    </reaction>
</comment>
<evidence type="ECO:0000256" key="9">
    <source>
        <dbReference type="ARBA" id="ARBA00051225"/>
    </source>
</evidence>
<evidence type="ECO:0000256" key="14">
    <source>
        <dbReference type="ARBA" id="ARBA00076746"/>
    </source>
</evidence>
<comment type="catalytic activity">
    <reaction evidence="9">
        <text>N-terminal L-methionyl-L-leucyl-[protein] + acetyl-CoA = N-terminal N(alpha)-acetyl-L-methionyl-L-leucyl-[protein] + CoA + H(+)</text>
        <dbReference type="Rhea" id="RHEA:50520"/>
        <dbReference type="Rhea" id="RHEA-COMP:12711"/>
        <dbReference type="Rhea" id="RHEA-COMP:12712"/>
        <dbReference type="ChEBI" id="CHEBI:15378"/>
        <dbReference type="ChEBI" id="CHEBI:57287"/>
        <dbReference type="ChEBI" id="CHEBI:57288"/>
        <dbReference type="ChEBI" id="CHEBI:133377"/>
        <dbReference type="ChEBI" id="CHEBI:133378"/>
        <dbReference type="EC" id="2.3.1.256"/>
    </reaction>
</comment>
<dbReference type="EMBL" id="CACRXK020006587">
    <property type="protein sequence ID" value="CAB4009835.1"/>
    <property type="molecule type" value="Genomic_DNA"/>
</dbReference>
<evidence type="ECO:0000256" key="12">
    <source>
        <dbReference type="ARBA" id="ARBA00052477"/>
    </source>
</evidence>
<dbReference type="GO" id="GO:0005634">
    <property type="term" value="C:nucleus"/>
    <property type="evidence" value="ECO:0007669"/>
    <property type="project" value="UniProtKB-SubCell"/>
</dbReference>
<dbReference type="InterPro" id="IPR044542">
    <property type="entry name" value="NAA30-like"/>
</dbReference>
<dbReference type="PANTHER" id="PTHR45896">
    <property type="entry name" value="N-ALPHA-ACETYLTRANSFERASE 30"/>
    <property type="match status" value="1"/>
</dbReference>
<organism evidence="17 18">
    <name type="scientific">Paramuricea clavata</name>
    <name type="common">Red gorgonian</name>
    <name type="synonym">Violescent sea-whip</name>
    <dbReference type="NCBI Taxonomy" id="317549"/>
    <lineage>
        <taxon>Eukaryota</taxon>
        <taxon>Metazoa</taxon>
        <taxon>Cnidaria</taxon>
        <taxon>Anthozoa</taxon>
        <taxon>Octocorallia</taxon>
        <taxon>Malacalcyonacea</taxon>
        <taxon>Plexauridae</taxon>
        <taxon>Paramuricea</taxon>
    </lineage>
</organism>
<keyword evidence="18" id="KW-1185">Reference proteome</keyword>
<evidence type="ECO:0000256" key="5">
    <source>
        <dbReference type="ARBA" id="ARBA00023242"/>
    </source>
</evidence>
<evidence type="ECO:0000256" key="10">
    <source>
        <dbReference type="ARBA" id="ARBA00052207"/>
    </source>
</evidence>
<dbReference type="AlphaFoldDB" id="A0A7D9EIN3"/>
<dbReference type="GO" id="GO:0120518">
    <property type="term" value="F:protein N-terminal-methionine acetyltransferase activity"/>
    <property type="evidence" value="ECO:0007669"/>
    <property type="project" value="UniProtKB-EC"/>
</dbReference>
<dbReference type="FunFam" id="3.40.630.30:FF:000010">
    <property type="entry name" value="Putative N-alpha-acetyltransferase 30"/>
    <property type="match status" value="1"/>
</dbReference>
<reference evidence="17" key="1">
    <citation type="submission" date="2020-04" db="EMBL/GenBank/DDBJ databases">
        <authorList>
            <person name="Alioto T."/>
            <person name="Alioto T."/>
            <person name="Gomez Garrido J."/>
        </authorList>
    </citation>
    <scope>NUCLEOTIDE SEQUENCE</scope>
    <source>
        <strain evidence="17">A484AB</strain>
    </source>
</reference>
<accession>A0A7D9EIN3</accession>
<evidence type="ECO:0000256" key="2">
    <source>
        <dbReference type="ARBA" id="ARBA00004496"/>
    </source>
</evidence>
<dbReference type="Proteomes" id="UP001152795">
    <property type="component" value="Unassembled WGS sequence"/>
</dbReference>
<evidence type="ECO:0000256" key="8">
    <source>
        <dbReference type="ARBA" id="ARBA00050754"/>
    </source>
</evidence>
<keyword evidence="3" id="KW-0963">Cytoplasm</keyword>
<dbReference type="GO" id="GO:0031417">
    <property type="term" value="C:NatC complex"/>
    <property type="evidence" value="ECO:0007669"/>
    <property type="project" value="TreeGrafter"/>
</dbReference>
<evidence type="ECO:0000256" key="11">
    <source>
        <dbReference type="ARBA" id="ARBA00052362"/>
    </source>
</evidence>
<evidence type="ECO:0000256" key="13">
    <source>
        <dbReference type="ARBA" id="ARBA00066994"/>
    </source>
</evidence>
<comment type="subcellular location">
    <subcellularLocation>
        <location evidence="2">Cytoplasm</location>
    </subcellularLocation>
    <subcellularLocation>
        <location evidence="1">Nucleus</location>
    </subcellularLocation>
</comment>
<dbReference type="Pfam" id="PF00583">
    <property type="entry name" value="Acetyltransf_1"/>
    <property type="match status" value="1"/>
</dbReference>
<dbReference type="PANTHER" id="PTHR45896:SF1">
    <property type="entry name" value="N-ALPHA-ACETYLTRANSFERASE 30"/>
    <property type="match status" value="1"/>
</dbReference>
<dbReference type="SUPFAM" id="SSF55729">
    <property type="entry name" value="Acyl-CoA N-acyltransferases (Nat)"/>
    <property type="match status" value="1"/>
</dbReference>
<keyword evidence="5" id="KW-0539">Nucleus</keyword>
<feature type="domain" description="N-acetyltransferase" evidence="16">
    <location>
        <begin position="110"/>
        <end position="259"/>
    </location>
</feature>
<comment type="catalytic activity">
    <reaction evidence="8">
        <text>N-terminal L-methionyl-L-isoleucyl-[protein] + acetyl-CoA = N-terminal N(alpha)-acetyl-L-methionyl-L-isoleucyl-[protein] + CoA + H(+)</text>
        <dbReference type="Rhea" id="RHEA:50524"/>
        <dbReference type="Rhea" id="RHEA-COMP:12713"/>
        <dbReference type="Rhea" id="RHEA-COMP:12714"/>
        <dbReference type="ChEBI" id="CHEBI:15378"/>
        <dbReference type="ChEBI" id="CHEBI:57287"/>
        <dbReference type="ChEBI" id="CHEBI:57288"/>
        <dbReference type="ChEBI" id="CHEBI:133379"/>
        <dbReference type="ChEBI" id="CHEBI:133380"/>
        <dbReference type="EC" id="2.3.1.256"/>
    </reaction>
</comment>
<dbReference type="InterPro" id="IPR000182">
    <property type="entry name" value="GNAT_dom"/>
</dbReference>
<evidence type="ECO:0000313" key="17">
    <source>
        <dbReference type="EMBL" id="CAB4009835.1"/>
    </source>
</evidence>
<evidence type="ECO:0000256" key="1">
    <source>
        <dbReference type="ARBA" id="ARBA00004123"/>
    </source>
</evidence>
<comment type="similarity">
    <text evidence="7">Belongs to the acetyltransferase family. MAK3 subfamily.</text>
</comment>
<dbReference type="PROSITE" id="PS51186">
    <property type="entry name" value="GNAT"/>
    <property type="match status" value="1"/>
</dbReference>
<comment type="catalytic activity">
    <reaction evidence="11">
        <text>N-terminal L-methionyl-L-phenylalanyl-[protein] + acetyl-CoA = N-terminal N(alpha)-acetyl-L-methionyl-L-phenylalanyl-[protein] + CoA + H(+)</text>
        <dbReference type="Rhea" id="RHEA:50528"/>
        <dbReference type="Rhea" id="RHEA-COMP:12715"/>
        <dbReference type="Rhea" id="RHEA-COMP:12716"/>
        <dbReference type="ChEBI" id="CHEBI:15378"/>
        <dbReference type="ChEBI" id="CHEBI:57287"/>
        <dbReference type="ChEBI" id="CHEBI:57288"/>
        <dbReference type="ChEBI" id="CHEBI:133382"/>
        <dbReference type="ChEBI" id="CHEBI:133383"/>
        <dbReference type="EC" id="2.3.1.256"/>
    </reaction>
</comment>
<evidence type="ECO:0000259" key="16">
    <source>
        <dbReference type="PROSITE" id="PS51186"/>
    </source>
</evidence>
<dbReference type="EC" id="2.3.1.256" evidence="13"/>
<evidence type="ECO:0000313" key="18">
    <source>
        <dbReference type="Proteomes" id="UP001152795"/>
    </source>
</evidence>
<dbReference type="Gene3D" id="3.40.630.30">
    <property type="match status" value="1"/>
</dbReference>
<keyword evidence="6" id="KW-0012">Acyltransferase</keyword>
<evidence type="ECO:0000256" key="15">
    <source>
        <dbReference type="ARBA" id="ARBA00078622"/>
    </source>
</evidence>
<dbReference type="OrthoDB" id="249099at2759"/>
<proteinExistence type="inferred from homology"/>
<comment type="catalytic activity">
    <reaction evidence="10">
        <text>N-terminal L-methionyl-L-tyrosyl-[protein] + acetyl-CoA = N-terminal N(alpha)-acetyl-L-methionyl-L-tyrosyl-[protein] + CoA + H(+)</text>
        <dbReference type="Rhea" id="RHEA:50532"/>
        <dbReference type="Rhea" id="RHEA-COMP:12717"/>
        <dbReference type="Rhea" id="RHEA-COMP:12718"/>
        <dbReference type="ChEBI" id="CHEBI:15378"/>
        <dbReference type="ChEBI" id="CHEBI:57287"/>
        <dbReference type="ChEBI" id="CHEBI:57288"/>
        <dbReference type="ChEBI" id="CHEBI:133384"/>
        <dbReference type="ChEBI" id="CHEBI:133385"/>
        <dbReference type="EC" id="2.3.1.256"/>
    </reaction>
</comment>
<gene>
    <name evidence="17" type="ORF">PACLA_8A029879</name>
</gene>
<protein>
    <recommendedName>
        <fullName evidence="13">N-terminal methionine N(alpha)-acetyltransferase NatC</fullName>
        <ecNumber evidence="13">2.3.1.256</ecNumber>
    </recommendedName>
    <alternativeName>
        <fullName evidence="14">N-acetyltransferase MAK3 homolog</fullName>
    </alternativeName>
    <alternativeName>
        <fullName evidence="15">NatC catalytic subunit</fullName>
    </alternativeName>
</protein>
<evidence type="ECO:0000256" key="4">
    <source>
        <dbReference type="ARBA" id="ARBA00022679"/>
    </source>
</evidence>
<comment type="caution">
    <text evidence="17">The sequence shown here is derived from an EMBL/GenBank/DDBJ whole genome shotgun (WGS) entry which is preliminary data.</text>
</comment>
<name>A0A7D9EIN3_PARCT</name>
<sequence>MDGSTGCEPSFTNNEEHIEYITEGISKDLVLRAESNHSDTQGATSVVNLPETTSIPVNSVCRDGNCGHTHHTQLIPLGYTPEPAPVKRVEFNEHADTQEIEVEGHGKVTINYVNYESESQMKDIMSLITKDLSEPYSIYTYRYFIHNWPKLSFLAYCGEACIGAIVCKLDLHKKMARRGYIAMLAVDNLYRRHQIGSNLVIKAIKMMIEQGCDEVVLETEITNVGALRLYENLGFVRDKRLFKYYLNGVDALRLKLWIR</sequence>
<evidence type="ECO:0000256" key="7">
    <source>
        <dbReference type="ARBA" id="ARBA00024025"/>
    </source>
</evidence>
<dbReference type="CDD" id="cd04301">
    <property type="entry name" value="NAT_SF"/>
    <property type="match status" value="1"/>
</dbReference>
<evidence type="ECO:0000256" key="3">
    <source>
        <dbReference type="ARBA" id="ARBA00022490"/>
    </source>
</evidence>